<comment type="catalytic activity">
    <reaction evidence="8">
        <text>an all-trans-polyprenyl diphosphate + 1,4-dihydroxy-2-naphthoate + H(+) = a 2-demethylmenaquinol + CO2 + diphosphate</text>
        <dbReference type="Rhea" id="RHEA:26478"/>
        <dbReference type="Rhea" id="RHEA-COMP:9563"/>
        <dbReference type="Rhea" id="RHEA-COMP:9564"/>
        <dbReference type="ChEBI" id="CHEBI:11173"/>
        <dbReference type="ChEBI" id="CHEBI:15378"/>
        <dbReference type="ChEBI" id="CHEBI:16526"/>
        <dbReference type="ChEBI" id="CHEBI:33019"/>
        <dbReference type="ChEBI" id="CHEBI:55437"/>
        <dbReference type="ChEBI" id="CHEBI:58914"/>
        <dbReference type="EC" id="2.5.1.74"/>
    </reaction>
</comment>
<gene>
    <name evidence="8 10" type="primary">menA</name>
    <name evidence="10" type="ORF">C0081_12775</name>
</gene>
<proteinExistence type="inferred from homology"/>
<dbReference type="InterPro" id="IPR004657">
    <property type="entry name" value="MenA"/>
</dbReference>
<feature type="transmembrane region" description="Helical" evidence="8">
    <location>
        <begin position="301"/>
        <end position="321"/>
    </location>
</feature>
<evidence type="ECO:0000313" key="11">
    <source>
        <dbReference type="Proteomes" id="UP000234881"/>
    </source>
</evidence>
<sequence>MRSNRWCWQSEFLNMSVQRQITRDGLGVWLMAIRPKTLILSLAPVLLAGILAFKSMAAVNWEVFPFILLSAGLIQIATNLWNDAADAGSGLDIASERLGPPRVTSLGLLQAGTVKSAAYLCLAVAALCGLYLAFIGGWPILLIGVVGILFAFGYSTGPYPISGSPLGEVFVILFFGIMSVMGSNYLLTDSWSMTSLWAGFYVGLPAAAVLTVNNHRDREGDTKGGRRTLAIQLGPRRTKQLYTIFLLVSCIGIVHVSNVISFGTLSLVSVLASAVLMAFALSVPIRNLFLANTAADLNKCLMGTSMFQLVWIAAFIFVQLLT</sequence>
<dbReference type="GO" id="GO:0009234">
    <property type="term" value="P:menaquinone biosynthetic process"/>
    <property type="evidence" value="ECO:0007669"/>
    <property type="project" value="UniProtKB-UniRule"/>
</dbReference>
<evidence type="ECO:0000256" key="8">
    <source>
        <dbReference type="HAMAP-Rule" id="MF_01937"/>
    </source>
</evidence>
<dbReference type="Pfam" id="PF01040">
    <property type="entry name" value="UbiA"/>
    <property type="match status" value="1"/>
</dbReference>
<comment type="similarity">
    <text evidence="8">Belongs to the MenA family. Type 1 subfamily.</text>
</comment>
<dbReference type="InterPro" id="IPR044878">
    <property type="entry name" value="UbiA_sf"/>
</dbReference>
<feature type="transmembrane region" description="Helical" evidence="8">
    <location>
        <begin position="241"/>
        <end position="260"/>
    </location>
</feature>
<evidence type="ECO:0000256" key="9">
    <source>
        <dbReference type="NCBIfam" id="TIGR00751"/>
    </source>
</evidence>
<keyword evidence="5 8" id="KW-0812">Transmembrane</keyword>
<evidence type="ECO:0000256" key="4">
    <source>
        <dbReference type="ARBA" id="ARBA00022679"/>
    </source>
</evidence>
<dbReference type="HAMAP" id="MF_01937">
    <property type="entry name" value="MenA_1"/>
    <property type="match status" value="1"/>
</dbReference>
<dbReference type="GO" id="GO:0042371">
    <property type="term" value="P:vitamin K biosynthetic process"/>
    <property type="evidence" value="ECO:0007669"/>
    <property type="project" value="TreeGrafter"/>
</dbReference>
<dbReference type="Proteomes" id="UP000234881">
    <property type="component" value="Unassembled WGS sequence"/>
</dbReference>
<dbReference type="PIRSF" id="PIRSF005355">
    <property type="entry name" value="UBIAD1"/>
    <property type="match status" value="1"/>
</dbReference>
<dbReference type="GO" id="GO:0046428">
    <property type="term" value="F:1,4-dihydroxy-2-naphthoate polyprenyltransferase activity"/>
    <property type="evidence" value="ECO:0007669"/>
    <property type="project" value="UniProtKB-UniRule"/>
</dbReference>
<comment type="pathway">
    <text evidence="8">Quinol/quinone metabolism; menaquinone biosynthesis; menaquinol from 1,4-dihydroxy-2-naphthoate: step 1/2.</text>
</comment>
<dbReference type="Gene3D" id="1.10.357.140">
    <property type="entry name" value="UbiA prenyltransferase"/>
    <property type="match status" value="1"/>
</dbReference>
<keyword evidence="11" id="KW-1185">Reference proteome</keyword>
<protein>
    <recommendedName>
        <fullName evidence="8 9">1,4-dihydroxy-2-naphthoate octaprenyltransferase</fullName>
        <shortName evidence="8">DHNA-octaprenyltransferase</shortName>
        <ecNumber evidence="8 9">2.5.1.74</ecNumber>
    </recommendedName>
</protein>
<evidence type="ECO:0000313" key="10">
    <source>
        <dbReference type="EMBL" id="PLW76918.1"/>
    </source>
</evidence>
<dbReference type="Gene3D" id="1.20.120.1780">
    <property type="entry name" value="UbiA prenyltransferase"/>
    <property type="match status" value="1"/>
</dbReference>
<keyword evidence="2 8" id="KW-0474">Menaquinone biosynthesis</keyword>
<dbReference type="InterPro" id="IPR000537">
    <property type="entry name" value="UbiA_prenyltransferase"/>
</dbReference>
<evidence type="ECO:0000256" key="6">
    <source>
        <dbReference type="ARBA" id="ARBA00022989"/>
    </source>
</evidence>
<dbReference type="UniPathway" id="UPA00079">
    <property type="reaction ID" value="UER00168"/>
</dbReference>
<organism evidence="10 11">
    <name type="scientific">Cohaesibacter celericrescens</name>
    <dbReference type="NCBI Taxonomy" id="2067669"/>
    <lineage>
        <taxon>Bacteria</taxon>
        <taxon>Pseudomonadati</taxon>
        <taxon>Pseudomonadota</taxon>
        <taxon>Alphaproteobacteria</taxon>
        <taxon>Hyphomicrobiales</taxon>
        <taxon>Cohaesibacteraceae</taxon>
    </lineage>
</organism>
<dbReference type="GO" id="GO:0005886">
    <property type="term" value="C:plasma membrane"/>
    <property type="evidence" value="ECO:0007669"/>
    <property type="project" value="UniProtKB-SubCell"/>
</dbReference>
<comment type="function">
    <text evidence="8">Conversion of 1,4-dihydroxy-2-naphthoate (DHNA) to demethylmenaquinone (DMK).</text>
</comment>
<evidence type="ECO:0000256" key="3">
    <source>
        <dbReference type="ARBA" id="ARBA00022475"/>
    </source>
</evidence>
<dbReference type="PANTHER" id="PTHR13929:SF0">
    <property type="entry name" value="UBIA PRENYLTRANSFERASE DOMAIN-CONTAINING PROTEIN 1"/>
    <property type="match status" value="1"/>
</dbReference>
<name>A0A2N5XR68_9HYPH</name>
<dbReference type="EMBL" id="PKUQ01000022">
    <property type="protein sequence ID" value="PLW76918.1"/>
    <property type="molecule type" value="Genomic_DNA"/>
</dbReference>
<feature type="transmembrane region" description="Helical" evidence="8">
    <location>
        <begin position="169"/>
        <end position="187"/>
    </location>
</feature>
<feature type="transmembrane region" description="Helical" evidence="8">
    <location>
        <begin position="140"/>
        <end position="157"/>
    </location>
</feature>
<feature type="transmembrane region" description="Helical" evidence="8">
    <location>
        <begin position="38"/>
        <end position="57"/>
    </location>
</feature>
<keyword evidence="7 8" id="KW-0472">Membrane</keyword>
<dbReference type="AlphaFoldDB" id="A0A2N5XR68"/>
<keyword evidence="3 8" id="KW-1003">Cell membrane</keyword>
<evidence type="ECO:0000256" key="1">
    <source>
        <dbReference type="ARBA" id="ARBA00004141"/>
    </source>
</evidence>
<evidence type="ECO:0000256" key="7">
    <source>
        <dbReference type="ARBA" id="ARBA00023136"/>
    </source>
</evidence>
<keyword evidence="6 8" id="KW-1133">Transmembrane helix</keyword>
<comment type="caution">
    <text evidence="10">The sequence shown here is derived from an EMBL/GenBank/DDBJ whole genome shotgun (WGS) entry which is preliminary data.</text>
</comment>
<dbReference type="EC" id="2.5.1.74" evidence="8 9"/>
<dbReference type="PANTHER" id="PTHR13929">
    <property type="entry name" value="1,4-DIHYDROXY-2-NAPHTHOATE OCTAPRENYLTRANSFERASE"/>
    <property type="match status" value="1"/>
</dbReference>
<keyword evidence="4 8" id="KW-0808">Transferase</keyword>
<comment type="subcellular location">
    <subcellularLocation>
        <location evidence="8">Cell membrane</location>
        <topology evidence="8">Multi-pass membrane protein</topology>
    </subcellularLocation>
    <subcellularLocation>
        <location evidence="1">Membrane</location>
        <topology evidence="1">Multi-pass membrane protein</topology>
    </subcellularLocation>
</comment>
<dbReference type="CDD" id="cd13962">
    <property type="entry name" value="PT_UbiA_UBIAD1"/>
    <property type="match status" value="1"/>
</dbReference>
<evidence type="ECO:0000256" key="5">
    <source>
        <dbReference type="ARBA" id="ARBA00022692"/>
    </source>
</evidence>
<feature type="transmembrane region" description="Helical" evidence="8">
    <location>
        <begin position="193"/>
        <end position="213"/>
    </location>
</feature>
<evidence type="ECO:0000256" key="2">
    <source>
        <dbReference type="ARBA" id="ARBA00022428"/>
    </source>
</evidence>
<accession>A0A2N5XR68</accession>
<reference evidence="10 11" key="1">
    <citation type="submission" date="2018-01" db="EMBL/GenBank/DDBJ databases">
        <title>The draft genome sequence of Cohaesibacter sp. H1304.</title>
        <authorList>
            <person name="Wang N.-N."/>
            <person name="Du Z.-J."/>
        </authorList>
    </citation>
    <scope>NUCLEOTIDE SEQUENCE [LARGE SCALE GENOMIC DNA]</scope>
    <source>
        <strain evidence="10 11">H1304</strain>
    </source>
</reference>
<dbReference type="OrthoDB" id="9767568at2"/>
<feature type="transmembrane region" description="Helical" evidence="8">
    <location>
        <begin position="266"/>
        <end position="289"/>
    </location>
</feature>
<dbReference type="InterPro" id="IPR026046">
    <property type="entry name" value="UBIAD1"/>
</dbReference>
<dbReference type="NCBIfam" id="TIGR00751">
    <property type="entry name" value="menA"/>
    <property type="match status" value="1"/>
</dbReference>